<sequence length="910" mass="103772">MVCSGKMLHRRKGRNKGDGVDQARRRCGRIQNLYYLSSMGVKKMMICVKNSNKNCGVEEGGEKKKINGTVVLMKKNFLDLNAFGSSILDRVYEIFGKRVSIQLISSTHHRLDNGSKGKIGKAARLEDWVTKMTSMAAGEASFSVTFEWEESMGVPGALMIKNHHHSQFYLKTVTLEHVPGHGTLHFLCNSWVYPVHYYKYDRIFFANKAYLPCSTPEPLRHYREQELVNLRGTGSGKLKEWDRVYDYAYYNDLGLPDKGPKYARPVLGGSQEYPYPRRGRTGRGPTKTDPNSEKRLFLLSLNIYVPRDERFNHIKFSDFLGYAAKSIGQVVRPEIKAIFDKTPNEFDTFRDILDLYGDGVKLPKKSVRKIRNRIPLELVKELLRSDGEKPLTFPMPDVIKDDKSAWREDKEFGREMLAGVNPVVIRRLQEFPPASKLDPKEYGNQTSSMTKEHLEPNMNGLSVEQALEENKLFILDHHDALMPYLTRINSMTSKIYATRTVLLLQNDGTLKPLAIELSLPKSEKDNHGCISDVFTPSADGVEATIWQLAKAYVAVNDSGYHQLISHWLNTHAVIEPFIIATNRQLSVMHPIYKLLQPHFRDTMNINALARQILINAGGILEMTVFPAKYAMELSAVVYKNWVFTEQALPADLLKRGVAVEDPTQPHGIRLLIEDYPFAVDGLEIWSAIQMWCNEYCSIYYLSDDMVKDDAELQKWWTELRTEGHGDKKDEPWWPQMQTRSDLIHTCTIIIWVASALHAAVNFGQYPYAGYLPNRPTVSRRFMPKPGSPEYAELESDPEKAFLKTITSQLQTLLGVSLIEILSRHSTDEIYLGQSESPYWTSDDTALEAFNRFGKKLVEIEKRIETRNNDNRLKNRLGPVKVSYTLLYPNTSDYTREGGLTGKGIPNSISI</sequence>
<accession>A0ACB9AZ06</accession>
<reference evidence="2" key="1">
    <citation type="journal article" date="2022" name="Mol. Ecol. Resour.">
        <title>The genomes of chicory, endive, great burdock and yacon provide insights into Asteraceae palaeo-polyploidization history and plant inulin production.</title>
        <authorList>
            <person name="Fan W."/>
            <person name="Wang S."/>
            <person name="Wang H."/>
            <person name="Wang A."/>
            <person name="Jiang F."/>
            <person name="Liu H."/>
            <person name="Zhao H."/>
            <person name="Xu D."/>
            <person name="Zhang Y."/>
        </authorList>
    </citation>
    <scope>NUCLEOTIDE SEQUENCE [LARGE SCALE GENOMIC DNA]</scope>
    <source>
        <strain evidence="2">cv. Niubang</strain>
    </source>
</reference>
<comment type="caution">
    <text evidence="1">The sequence shown here is derived from an EMBL/GenBank/DDBJ whole genome shotgun (WGS) entry which is preliminary data.</text>
</comment>
<dbReference type="Proteomes" id="UP001055879">
    <property type="component" value="Linkage Group LG07"/>
</dbReference>
<proteinExistence type="predicted"/>
<organism evidence="1 2">
    <name type="scientific">Arctium lappa</name>
    <name type="common">Greater burdock</name>
    <name type="synonym">Lappa major</name>
    <dbReference type="NCBI Taxonomy" id="4217"/>
    <lineage>
        <taxon>Eukaryota</taxon>
        <taxon>Viridiplantae</taxon>
        <taxon>Streptophyta</taxon>
        <taxon>Embryophyta</taxon>
        <taxon>Tracheophyta</taxon>
        <taxon>Spermatophyta</taxon>
        <taxon>Magnoliopsida</taxon>
        <taxon>eudicotyledons</taxon>
        <taxon>Gunneridae</taxon>
        <taxon>Pentapetalae</taxon>
        <taxon>asterids</taxon>
        <taxon>campanulids</taxon>
        <taxon>Asterales</taxon>
        <taxon>Asteraceae</taxon>
        <taxon>Carduoideae</taxon>
        <taxon>Cardueae</taxon>
        <taxon>Arctiinae</taxon>
        <taxon>Arctium</taxon>
    </lineage>
</organism>
<gene>
    <name evidence="1" type="ORF">L6452_22460</name>
</gene>
<keyword evidence="2" id="KW-1185">Reference proteome</keyword>
<protein>
    <submittedName>
        <fullName evidence="1">Uncharacterized protein</fullName>
    </submittedName>
</protein>
<name>A0ACB9AZ06_ARCLA</name>
<reference evidence="1 2" key="2">
    <citation type="journal article" date="2022" name="Mol. Ecol. Resour.">
        <title>The genomes of chicory, endive, great burdock and yacon provide insights into Asteraceae paleo-polyploidization history and plant inulin production.</title>
        <authorList>
            <person name="Fan W."/>
            <person name="Wang S."/>
            <person name="Wang H."/>
            <person name="Wang A."/>
            <person name="Jiang F."/>
            <person name="Liu H."/>
            <person name="Zhao H."/>
            <person name="Xu D."/>
            <person name="Zhang Y."/>
        </authorList>
    </citation>
    <scope>NUCLEOTIDE SEQUENCE [LARGE SCALE GENOMIC DNA]</scope>
    <source>
        <strain evidence="2">cv. Niubang</strain>
    </source>
</reference>
<evidence type="ECO:0000313" key="1">
    <source>
        <dbReference type="EMBL" id="KAI3715477.1"/>
    </source>
</evidence>
<dbReference type="EMBL" id="CM042053">
    <property type="protein sequence ID" value="KAI3715477.1"/>
    <property type="molecule type" value="Genomic_DNA"/>
</dbReference>
<evidence type="ECO:0000313" key="2">
    <source>
        <dbReference type="Proteomes" id="UP001055879"/>
    </source>
</evidence>